<protein>
    <submittedName>
        <fullName evidence="1">OsmC family peroxiredoxin</fullName>
    </submittedName>
</protein>
<dbReference type="SUPFAM" id="SSF82784">
    <property type="entry name" value="OsmC-like"/>
    <property type="match status" value="1"/>
</dbReference>
<dbReference type="OrthoDB" id="9807532at2"/>
<dbReference type="InterPro" id="IPR019904">
    <property type="entry name" value="Peroxiredoxin_OsmC"/>
</dbReference>
<dbReference type="GO" id="GO:0006979">
    <property type="term" value="P:response to oxidative stress"/>
    <property type="evidence" value="ECO:0007669"/>
    <property type="project" value="InterPro"/>
</dbReference>
<dbReference type="InterPro" id="IPR003718">
    <property type="entry name" value="OsmC/Ohr_fam"/>
</dbReference>
<dbReference type="PANTHER" id="PTHR42830:SF1">
    <property type="entry name" value="OSMOTICALLY INDUCIBLE FAMILY PROTEIN"/>
    <property type="match status" value="1"/>
</dbReference>
<dbReference type="NCBIfam" id="TIGR03562">
    <property type="entry name" value="osmo_induc_OsmC"/>
    <property type="match status" value="1"/>
</dbReference>
<keyword evidence="2" id="KW-1185">Reference proteome</keyword>
<accession>A0A434ADU2</accession>
<gene>
    <name evidence="1" type="ORF">D0817_02160</name>
</gene>
<dbReference type="AlphaFoldDB" id="A0A434ADU2"/>
<dbReference type="PANTHER" id="PTHR42830">
    <property type="entry name" value="OSMOTICALLY INDUCIBLE FAMILY PROTEIN"/>
    <property type="match status" value="1"/>
</dbReference>
<dbReference type="Proteomes" id="UP000288102">
    <property type="component" value="Unassembled WGS sequence"/>
</dbReference>
<reference evidence="2" key="1">
    <citation type="journal article" date="2019" name="Syst. Appl. Microbiol.">
        <title>Flavobacterium circumlabens sp. nov. and Flavobacterium cupreum sp. nov., two psychrotrophic species isolated from Antarctic environmental samples.</title>
        <authorList>
            <person name="Kralova S."/>
            <person name="Busse H.-J."/>
            <person name="Svec P."/>
            <person name="Maslanova I."/>
            <person name="Stankova E."/>
            <person name="Bartak M."/>
            <person name="Sedlacek I."/>
        </authorList>
    </citation>
    <scope>NUCLEOTIDE SEQUENCE [LARGE SCALE GENOMIC DNA]</scope>
    <source>
        <strain evidence="2">CCM 8825</strain>
    </source>
</reference>
<sequence>MKRTAKAQWTGSVKEGKGELTTQSGILNKTNYSFKTRFTGEEKGTNPEELLAAAHAGCFTMAVSFALTEQGMPPTALTTEAVLSMEGFDISGIHLSITGIVPGISAETFNALVKVAEKDCLISKALRIAITSEAHLAFIEN</sequence>
<dbReference type="RefSeq" id="WP_127336735.1">
    <property type="nucleotide sequence ID" value="NZ_QWDM01000001.1"/>
</dbReference>
<dbReference type="Pfam" id="PF02566">
    <property type="entry name" value="OsmC"/>
    <property type="match status" value="1"/>
</dbReference>
<dbReference type="InterPro" id="IPR052707">
    <property type="entry name" value="OsmC_Ohr_Peroxiredoxin"/>
</dbReference>
<name>A0A434ADU2_9FLAO</name>
<proteinExistence type="predicted"/>
<dbReference type="InterPro" id="IPR015946">
    <property type="entry name" value="KH_dom-like_a/b"/>
</dbReference>
<dbReference type="Gene3D" id="3.30.300.20">
    <property type="match status" value="1"/>
</dbReference>
<comment type="caution">
    <text evidence="1">The sequence shown here is derived from an EMBL/GenBank/DDBJ whole genome shotgun (WGS) entry which is preliminary data.</text>
</comment>
<dbReference type="InterPro" id="IPR036102">
    <property type="entry name" value="OsmC/Ohrsf"/>
</dbReference>
<organism evidence="1 2">
    <name type="scientific">Flavobacterium cupreum</name>
    <dbReference type="NCBI Taxonomy" id="2133766"/>
    <lineage>
        <taxon>Bacteria</taxon>
        <taxon>Pseudomonadati</taxon>
        <taxon>Bacteroidota</taxon>
        <taxon>Flavobacteriia</taxon>
        <taxon>Flavobacteriales</taxon>
        <taxon>Flavobacteriaceae</taxon>
        <taxon>Flavobacterium</taxon>
    </lineage>
</organism>
<evidence type="ECO:0000313" key="2">
    <source>
        <dbReference type="Proteomes" id="UP000288102"/>
    </source>
</evidence>
<dbReference type="GO" id="GO:0004601">
    <property type="term" value="F:peroxidase activity"/>
    <property type="evidence" value="ECO:0007669"/>
    <property type="project" value="InterPro"/>
</dbReference>
<dbReference type="EMBL" id="QWDM01000001">
    <property type="protein sequence ID" value="RUT72549.1"/>
    <property type="molecule type" value="Genomic_DNA"/>
</dbReference>
<evidence type="ECO:0000313" key="1">
    <source>
        <dbReference type="EMBL" id="RUT72549.1"/>
    </source>
</evidence>